<dbReference type="RefSeq" id="WP_073613929.1">
    <property type="nucleotide sequence ID" value="NZ_FRFE01000012.1"/>
</dbReference>
<dbReference type="Gene3D" id="2.40.420.20">
    <property type="match status" value="1"/>
</dbReference>
<keyword evidence="4" id="KW-0472">Membrane</keyword>
<evidence type="ECO:0000313" key="7">
    <source>
        <dbReference type="Proteomes" id="UP000184603"/>
    </source>
</evidence>
<dbReference type="Gene3D" id="2.40.30.170">
    <property type="match status" value="1"/>
</dbReference>
<accession>A0A1M7Y8S8</accession>
<dbReference type="SUPFAM" id="SSF111369">
    <property type="entry name" value="HlyD-like secretion proteins"/>
    <property type="match status" value="1"/>
</dbReference>
<keyword evidence="4" id="KW-1133">Transmembrane helix</keyword>
<feature type="domain" description="Multidrug resistance protein MdtA-like barrel-sandwich hybrid" evidence="5">
    <location>
        <begin position="89"/>
        <end position="233"/>
    </location>
</feature>
<proteinExistence type="inferred from homology"/>
<dbReference type="PANTHER" id="PTHR30469">
    <property type="entry name" value="MULTIDRUG RESISTANCE PROTEIN MDTA"/>
    <property type="match status" value="1"/>
</dbReference>
<feature type="coiled-coil region" evidence="2">
    <location>
        <begin position="181"/>
        <end position="208"/>
    </location>
</feature>
<keyword evidence="4" id="KW-0812">Transmembrane</keyword>
<keyword evidence="2" id="KW-0175">Coiled coil</keyword>
<evidence type="ECO:0000256" key="2">
    <source>
        <dbReference type="SAM" id="Coils"/>
    </source>
</evidence>
<evidence type="ECO:0000313" key="6">
    <source>
        <dbReference type="EMBL" id="SHO49042.1"/>
    </source>
</evidence>
<dbReference type="NCBIfam" id="TIGR01730">
    <property type="entry name" value="RND_mfp"/>
    <property type="match status" value="1"/>
</dbReference>
<dbReference type="AlphaFoldDB" id="A0A1M7Y8S8"/>
<feature type="transmembrane region" description="Helical" evidence="4">
    <location>
        <begin position="25"/>
        <end position="47"/>
    </location>
</feature>
<evidence type="ECO:0000256" key="1">
    <source>
        <dbReference type="ARBA" id="ARBA00009477"/>
    </source>
</evidence>
<dbReference type="Gene3D" id="2.40.50.100">
    <property type="match status" value="1"/>
</dbReference>
<evidence type="ECO:0000256" key="4">
    <source>
        <dbReference type="SAM" id="Phobius"/>
    </source>
</evidence>
<comment type="similarity">
    <text evidence="1">Belongs to the membrane fusion protein (MFP) (TC 8.A.1) family.</text>
</comment>
<gene>
    <name evidence="6" type="ORF">SAMN02745220_02644</name>
</gene>
<dbReference type="EMBL" id="FRFE01000012">
    <property type="protein sequence ID" value="SHO49042.1"/>
    <property type="molecule type" value="Genomic_DNA"/>
</dbReference>
<dbReference type="Pfam" id="PF25917">
    <property type="entry name" value="BSH_RND"/>
    <property type="match status" value="1"/>
</dbReference>
<dbReference type="Proteomes" id="UP000184603">
    <property type="component" value="Unassembled WGS sequence"/>
</dbReference>
<evidence type="ECO:0000256" key="3">
    <source>
        <dbReference type="SAM" id="MobiDB-lite"/>
    </source>
</evidence>
<dbReference type="InterPro" id="IPR058625">
    <property type="entry name" value="MdtA-like_BSH"/>
</dbReference>
<organism evidence="6 7">
    <name type="scientific">Desulfopila aestuarii DSM 18488</name>
    <dbReference type="NCBI Taxonomy" id="1121416"/>
    <lineage>
        <taxon>Bacteria</taxon>
        <taxon>Pseudomonadati</taxon>
        <taxon>Thermodesulfobacteriota</taxon>
        <taxon>Desulfobulbia</taxon>
        <taxon>Desulfobulbales</taxon>
        <taxon>Desulfocapsaceae</taxon>
        <taxon>Desulfopila</taxon>
    </lineage>
</organism>
<dbReference type="GO" id="GO:0015562">
    <property type="term" value="F:efflux transmembrane transporter activity"/>
    <property type="evidence" value="ECO:0007669"/>
    <property type="project" value="TreeGrafter"/>
</dbReference>
<dbReference type="GO" id="GO:1990281">
    <property type="term" value="C:efflux pump complex"/>
    <property type="evidence" value="ECO:0007669"/>
    <property type="project" value="TreeGrafter"/>
</dbReference>
<dbReference type="PANTHER" id="PTHR30469:SF12">
    <property type="entry name" value="MULTIDRUG RESISTANCE PROTEIN MDTA"/>
    <property type="match status" value="1"/>
</dbReference>
<dbReference type="InterPro" id="IPR006143">
    <property type="entry name" value="RND_pump_MFP"/>
</dbReference>
<dbReference type="OrthoDB" id="9806939at2"/>
<feature type="coiled-coil region" evidence="2">
    <location>
        <begin position="125"/>
        <end position="152"/>
    </location>
</feature>
<protein>
    <submittedName>
        <fullName evidence="6">RND family efflux transporter, MFP subunit</fullName>
    </submittedName>
</protein>
<reference evidence="6 7" key="1">
    <citation type="submission" date="2016-12" db="EMBL/GenBank/DDBJ databases">
        <authorList>
            <person name="Song W.-J."/>
            <person name="Kurnit D.M."/>
        </authorList>
    </citation>
    <scope>NUCLEOTIDE SEQUENCE [LARGE SCALE GENOMIC DNA]</scope>
    <source>
        <strain evidence="6 7">DSM 18488</strain>
    </source>
</reference>
<sequence length="432" mass="47534">MNMIRPEEHIAPGEIHRKTNKIAGFILHFLLPAVILACGVAITVYLMRTSPEARPVKRPPNATLVEVRTIQSGLQTTMIEAMGEIVAAREVDLKPRVGGEVIEVSNEFVPGGHFEAGETVLKIDQDDYRLTLQQLESEVQKAESDLAIEMGNQSIAAREFALVNEKVRPEERALILREPQLVKLKASLAVARSKLEQARLDLARTEVKAPFNGVIENRSADVGARVNESTALARLVGADVFWLRLTLPVDQLQWLKFPTTSETGSEVRIYPQSNTDQFRTGKLIRLEAALETQGRMAQLLVEINDPLCLKPENSAKPKLLLGSFVKAEIVGIPINSAVKLDRSHIHDGNKVWLMDDKGQLQIREVDILFRNRDQVIVADDLANGERLVVSQLSSPIAGIALQVAGDKKTAVDGQRQGKKGKMENAGGNPSAQ</sequence>
<feature type="region of interest" description="Disordered" evidence="3">
    <location>
        <begin position="408"/>
        <end position="432"/>
    </location>
</feature>
<name>A0A1M7Y8S8_9BACT</name>
<evidence type="ECO:0000259" key="5">
    <source>
        <dbReference type="Pfam" id="PF25917"/>
    </source>
</evidence>
<keyword evidence="7" id="KW-1185">Reference proteome</keyword>
<dbReference type="Gene3D" id="1.10.287.470">
    <property type="entry name" value="Helix hairpin bin"/>
    <property type="match status" value="1"/>
</dbReference>
<dbReference type="STRING" id="1121416.SAMN02745220_02644"/>